<dbReference type="EMBL" id="JBHSQV010000185">
    <property type="protein sequence ID" value="MFC5988812.1"/>
    <property type="molecule type" value="Genomic_DNA"/>
</dbReference>
<comment type="catalytic activity">
    <reaction evidence="10 11">
        <text>(R)-pantoate + NADP(+) = 2-dehydropantoate + NADPH + H(+)</text>
        <dbReference type="Rhea" id="RHEA:16233"/>
        <dbReference type="ChEBI" id="CHEBI:11561"/>
        <dbReference type="ChEBI" id="CHEBI:15378"/>
        <dbReference type="ChEBI" id="CHEBI:15980"/>
        <dbReference type="ChEBI" id="CHEBI:57783"/>
        <dbReference type="ChEBI" id="CHEBI:58349"/>
        <dbReference type="EC" id="1.1.1.169"/>
    </reaction>
</comment>
<sequence>MIHVIGGGAIGMLYAARLASQNASQVLLAVRSMEQASYISEAGIRIEDEDAGSVVRLSSVPTDGAYIEKVMEQPPEWVLITVKQHHIQDQLLELFRKTAHPNSNWVWLQNGMRAMDVIQAQIPGMHWLAVTTEASLRLGIGHIKYTGRGRTSIGRSTAPLELSSNEKSRAFSLIEKLEKAGLRAALSNNIIEELWRKLTVNAIINPLTAILKIRNGSLLESDDLQRVMKQLYREVTAVAEAEYIHLPLNLWDYVEDVCKQTSQNYSSTLQDLMNGRPTELDWMNGFIIEKASEHGIEVPTHQMLYSLVKGLETVHTKPKSD</sequence>
<reference evidence="15" key="1">
    <citation type="journal article" date="2019" name="Int. J. Syst. Evol. Microbiol.">
        <title>The Global Catalogue of Microorganisms (GCM) 10K type strain sequencing project: providing services to taxonomists for standard genome sequencing and annotation.</title>
        <authorList>
            <consortium name="The Broad Institute Genomics Platform"/>
            <consortium name="The Broad Institute Genome Sequencing Center for Infectious Disease"/>
            <person name="Wu L."/>
            <person name="Ma J."/>
        </authorList>
    </citation>
    <scope>NUCLEOTIDE SEQUENCE [LARGE SCALE GENOMIC DNA]</scope>
    <source>
        <strain evidence="15">CCM 8749</strain>
    </source>
</reference>
<proteinExistence type="inferred from homology"/>
<evidence type="ECO:0000256" key="11">
    <source>
        <dbReference type="RuleBase" id="RU362068"/>
    </source>
</evidence>
<dbReference type="Proteomes" id="UP001596250">
    <property type="component" value="Unassembled WGS sequence"/>
</dbReference>
<accession>A0ABW1IUQ8</accession>
<comment type="similarity">
    <text evidence="3 11">Belongs to the ketopantoate reductase family.</text>
</comment>
<evidence type="ECO:0000256" key="5">
    <source>
        <dbReference type="ARBA" id="ARBA00019465"/>
    </source>
</evidence>
<dbReference type="InterPro" id="IPR050838">
    <property type="entry name" value="Ketopantoate_reductase"/>
</dbReference>
<evidence type="ECO:0000256" key="8">
    <source>
        <dbReference type="ARBA" id="ARBA00023002"/>
    </source>
</evidence>
<evidence type="ECO:0000313" key="14">
    <source>
        <dbReference type="EMBL" id="MFC5988812.1"/>
    </source>
</evidence>
<dbReference type="Gene3D" id="3.40.50.720">
    <property type="entry name" value="NAD(P)-binding Rossmann-like Domain"/>
    <property type="match status" value="1"/>
</dbReference>
<comment type="pathway">
    <text evidence="2 11">Cofactor biosynthesis; (R)-pantothenate biosynthesis; (R)-pantoate from 3-methyl-2-oxobutanoate: step 2/2.</text>
</comment>
<evidence type="ECO:0000256" key="7">
    <source>
        <dbReference type="ARBA" id="ARBA00022857"/>
    </source>
</evidence>
<evidence type="ECO:0000256" key="6">
    <source>
        <dbReference type="ARBA" id="ARBA00022655"/>
    </source>
</evidence>
<dbReference type="InterPro" id="IPR008927">
    <property type="entry name" value="6-PGluconate_DH-like_C_sf"/>
</dbReference>
<evidence type="ECO:0000256" key="4">
    <source>
        <dbReference type="ARBA" id="ARBA00013014"/>
    </source>
</evidence>
<evidence type="ECO:0000256" key="3">
    <source>
        <dbReference type="ARBA" id="ARBA00007870"/>
    </source>
</evidence>
<evidence type="ECO:0000256" key="1">
    <source>
        <dbReference type="ARBA" id="ARBA00002919"/>
    </source>
</evidence>
<feature type="domain" description="Ketopantoate reductase C-terminal" evidence="13">
    <location>
        <begin position="189"/>
        <end position="312"/>
    </location>
</feature>
<dbReference type="Pfam" id="PF08546">
    <property type="entry name" value="ApbA_C"/>
    <property type="match status" value="1"/>
</dbReference>
<dbReference type="RefSeq" id="WP_379896316.1">
    <property type="nucleotide sequence ID" value="NZ_CBCSCT010000007.1"/>
</dbReference>
<dbReference type="Pfam" id="PF02558">
    <property type="entry name" value="ApbA"/>
    <property type="match status" value="1"/>
</dbReference>
<protein>
    <recommendedName>
        <fullName evidence="5 11">2-dehydropantoate 2-reductase</fullName>
        <ecNumber evidence="4 11">1.1.1.169</ecNumber>
    </recommendedName>
    <alternativeName>
        <fullName evidence="9 11">Ketopantoate reductase</fullName>
    </alternativeName>
</protein>
<evidence type="ECO:0000259" key="12">
    <source>
        <dbReference type="Pfam" id="PF02558"/>
    </source>
</evidence>
<dbReference type="EC" id="1.1.1.169" evidence="4 11"/>
<dbReference type="SUPFAM" id="SSF48179">
    <property type="entry name" value="6-phosphogluconate dehydrogenase C-terminal domain-like"/>
    <property type="match status" value="1"/>
</dbReference>
<feature type="domain" description="Ketopantoate reductase N-terminal" evidence="12">
    <location>
        <begin position="2"/>
        <end position="155"/>
    </location>
</feature>
<evidence type="ECO:0000256" key="2">
    <source>
        <dbReference type="ARBA" id="ARBA00004994"/>
    </source>
</evidence>
<dbReference type="PANTHER" id="PTHR43765">
    <property type="entry name" value="2-DEHYDROPANTOATE 2-REDUCTASE-RELATED"/>
    <property type="match status" value="1"/>
</dbReference>
<comment type="function">
    <text evidence="1 11">Catalyzes the NADPH-dependent reduction of ketopantoate into pantoic acid.</text>
</comment>
<evidence type="ECO:0000256" key="9">
    <source>
        <dbReference type="ARBA" id="ARBA00032024"/>
    </source>
</evidence>
<dbReference type="PANTHER" id="PTHR43765:SF2">
    <property type="entry name" value="2-DEHYDROPANTOATE 2-REDUCTASE"/>
    <property type="match status" value="1"/>
</dbReference>
<keyword evidence="8 11" id="KW-0560">Oxidoreductase</keyword>
<dbReference type="InterPro" id="IPR003710">
    <property type="entry name" value="ApbA"/>
</dbReference>
<gene>
    <name evidence="14" type="ORF">ACFPXP_20610</name>
</gene>
<dbReference type="InterPro" id="IPR013752">
    <property type="entry name" value="KPA_reductase"/>
</dbReference>
<dbReference type="InterPro" id="IPR013332">
    <property type="entry name" value="KPR_N"/>
</dbReference>
<keyword evidence="6 11" id="KW-0566">Pantothenate biosynthesis</keyword>
<evidence type="ECO:0000313" key="15">
    <source>
        <dbReference type="Proteomes" id="UP001596250"/>
    </source>
</evidence>
<keyword evidence="15" id="KW-1185">Reference proteome</keyword>
<dbReference type="NCBIfam" id="TIGR00745">
    <property type="entry name" value="apbA_panE"/>
    <property type="match status" value="1"/>
</dbReference>
<organism evidence="14 15">
    <name type="scientific">Marinicrinis lubricantis</name>
    <dbReference type="NCBI Taxonomy" id="2086470"/>
    <lineage>
        <taxon>Bacteria</taxon>
        <taxon>Bacillati</taxon>
        <taxon>Bacillota</taxon>
        <taxon>Bacilli</taxon>
        <taxon>Bacillales</taxon>
        <taxon>Paenibacillaceae</taxon>
    </lineage>
</organism>
<name>A0ABW1IUQ8_9BACL</name>
<dbReference type="SUPFAM" id="SSF51735">
    <property type="entry name" value="NAD(P)-binding Rossmann-fold domains"/>
    <property type="match status" value="1"/>
</dbReference>
<evidence type="ECO:0000256" key="10">
    <source>
        <dbReference type="ARBA" id="ARBA00048793"/>
    </source>
</evidence>
<evidence type="ECO:0000259" key="13">
    <source>
        <dbReference type="Pfam" id="PF08546"/>
    </source>
</evidence>
<dbReference type="InterPro" id="IPR036291">
    <property type="entry name" value="NAD(P)-bd_dom_sf"/>
</dbReference>
<dbReference type="InterPro" id="IPR013328">
    <property type="entry name" value="6PGD_dom2"/>
</dbReference>
<comment type="caution">
    <text evidence="14">The sequence shown here is derived from an EMBL/GenBank/DDBJ whole genome shotgun (WGS) entry which is preliminary data.</text>
</comment>
<dbReference type="Gene3D" id="1.10.1040.10">
    <property type="entry name" value="N-(1-d-carboxylethyl)-l-norvaline Dehydrogenase, domain 2"/>
    <property type="match status" value="1"/>
</dbReference>
<keyword evidence="7 11" id="KW-0521">NADP</keyword>